<dbReference type="RefSeq" id="WP_181266661.1">
    <property type="nucleotide sequence ID" value="NZ_BAAAGB010000002.1"/>
</dbReference>
<comment type="caution">
    <text evidence="3">The sequence shown here is derived from an EMBL/GenBank/DDBJ whole genome shotgun (WGS) entry which is preliminary data.</text>
</comment>
<evidence type="ECO:0000256" key="1">
    <source>
        <dbReference type="ARBA" id="ARBA00023239"/>
    </source>
</evidence>
<evidence type="ECO:0000259" key="2">
    <source>
        <dbReference type="Pfam" id="PF00694"/>
    </source>
</evidence>
<evidence type="ECO:0000313" key="4">
    <source>
        <dbReference type="Proteomes" id="UP000589292"/>
    </source>
</evidence>
<dbReference type="Proteomes" id="UP000589292">
    <property type="component" value="Unassembled WGS sequence"/>
</dbReference>
<dbReference type="PANTHER" id="PTHR43345:SF10">
    <property type="entry name" value="3-ISOPROPYLMALATE DEHYDRATASE SMALL SUBUNIT 1"/>
    <property type="match status" value="1"/>
</dbReference>
<organism evidence="3 4">
    <name type="scientific">Sphingomonas ursincola</name>
    <dbReference type="NCBI Taxonomy" id="56361"/>
    <lineage>
        <taxon>Bacteria</taxon>
        <taxon>Pseudomonadati</taxon>
        <taxon>Pseudomonadota</taxon>
        <taxon>Alphaproteobacteria</taxon>
        <taxon>Sphingomonadales</taxon>
        <taxon>Sphingomonadaceae</taxon>
        <taxon>Sphingomonas</taxon>
    </lineage>
</organism>
<protein>
    <recommendedName>
        <fullName evidence="2">Aconitase A/isopropylmalate dehydratase small subunit swivel domain-containing protein</fullName>
    </recommendedName>
</protein>
<dbReference type="AlphaFoldDB" id="A0A7V8RCH2"/>
<keyword evidence="1" id="KW-0456">Lyase</keyword>
<keyword evidence="4" id="KW-1185">Reference proteome</keyword>
<dbReference type="NCBIfam" id="TIGR02087">
    <property type="entry name" value="LEUD_arch"/>
    <property type="match status" value="1"/>
</dbReference>
<reference evidence="3 4" key="1">
    <citation type="journal article" date="1994" name="Int. J. Syst. Bacteriol.">
        <title>Phylogenetic positions of novel aerobic, bacteriochlorophyll a-containing bacteria and description of Roseococcus thiosulfatophilus gen. nov., sp. nov., Erythromicrobium ramosum gen. nov., sp. nov., and Erythrobacter litoralis sp. nov.</title>
        <authorList>
            <person name="Yurkov V."/>
            <person name="Stackebrandt E."/>
            <person name="Holmes A."/>
            <person name="Fuerst J.A."/>
            <person name="Hugenholtz P."/>
            <person name="Golecki J."/>
            <person name="Gad'on N."/>
            <person name="Gorlenko V.M."/>
            <person name="Kompantseva E.I."/>
            <person name="Drews G."/>
        </authorList>
    </citation>
    <scope>NUCLEOTIDE SEQUENCE [LARGE SCALE GENOMIC DNA]</scope>
    <source>
        <strain evidence="3 4">KR-99</strain>
    </source>
</reference>
<dbReference type="InterPro" id="IPR015928">
    <property type="entry name" value="Aconitase/3IPM_dehydase_swvl"/>
</dbReference>
<dbReference type="SUPFAM" id="SSF52016">
    <property type="entry name" value="LeuD/IlvD-like"/>
    <property type="match status" value="1"/>
</dbReference>
<dbReference type="EMBL" id="VDES01000001">
    <property type="protein sequence ID" value="MBA1373680.1"/>
    <property type="molecule type" value="Genomic_DNA"/>
</dbReference>
<dbReference type="Pfam" id="PF00694">
    <property type="entry name" value="Aconitase_C"/>
    <property type="match status" value="1"/>
</dbReference>
<dbReference type="InterPro" id="IPR011827">
    <property type="entry name" value="LeuD_type2/HacB/DmdB"/>
</dbReference>
<dbReference type="PANTHER" id="PTHR43345">
    <property type="entry name" value="3-ISOPROPYLMALATE DEHYDRATASE SMALL SUBUNIT 2-RELATED-RELATED"/>
    <property type="match status" value="1"/>
</dbReference>
<proteinExistence type="predicted"/>
<gene>
    <name evidence="3" type="ORF">FG486_04970</name>
</gene>
<feature type="domain" description="Aconitase A/isopropylmalate dehydratase small subunit swivel" evidence="2">
    <location>
        <begin position="55"/>
        <end position="100"/>
    </location>
</feature>
<accession>A0A7V8RCH2</accession>
<dbReference type="Gene3D" id="3.20.19.10">
    <property type="entry name" value="Aconitase, domain 4"/>
    <property type="match status" value="1"/>
</dbReference>
<dbReference type="InterPro" id="IPR000573">
    <property type="entry name" value="AconitaseA/IPMdHydase_ssu_swvl"/>
</dbReference>
<dbReference type="InterPro" id="IPR050075">
    <property type="entry name" value="LeuD"/>
</dbReference>
<sequence length="171" mass="18137">MMQLRARRISGAVSTDDILPARYKHASTNPDELAKHVFEYFVPPGFAPFAPGDCIIADSVFGIGSSREQAVSALMAAGVGALIGPAFGRIFYRNCWNLALPAIEADLNDCREGDLVQIDLAAGQIVCPGATVAFSPPPPLLLDVYRAGGLLRHVAAKKLSRQSLQSQGEGS</sequence>
<name>A0A7V8RCH2_9SPHN</name>
<dbReference type="GO" id="GO:0016836">
    <property type="term" value="F:hydro-lyase activity"/>
    <property type="evidence" value="ECO:0007669"/>
    <property type="project" value="InterPro"/>
</dbReference>
<evidence type="ECO:0000313" key="3">
    <source>
        <dbReference type="EMBL" id="MBA1373680.1"/>
    </source>
</evidence>